<evidence type="ECO:0000256" key="2">
    <source>
        <dbReference type="SAM" id="SignalP"/>
    </source>
</evidence>
<feature type="signal peptide" evidence="2">
    <location>
        <begin position="1"/>
        <end position="18"/>
    </location>
</feature>
<evidence type="ECO:0000313" key="4">
    <source>
        <dbReference type="Proteomes" id="UP000189705"/>
    </source>
</evidence>
<protein>
    <submittedName>
        <fullName evidence="5">Lipase member M-like</fullName>
    </submittedName>
</protein>
<keyword evidence="4" id="KW-1185">Reference proteome</keyword>
<dbReference type="eggNOG" id="KOG2624">
    <property type="taxonomic scope" value="Eukaryota"/>
</dbReference>
<feature type="domain" description="Partial AB-hydrolase lipase" evidence="3">
    <location>
        <begin position="33"/>
        <end position="94"/>
    </location>
</feature>
<dbReference type="Proteomes" id="UP000189705">
    <property type="component" value="Unplaced"/>
</dbReference>
<dbReference type="Pfam" id="PF04083">
    <property type="entry name" value="Abhydro_lipase"/>
    <property type="match status" value="1"/>
</dbReference>
<accession>A0A1U7RTL4</accession>
<dbReference type="PANTHER" id="PTHR11005">
    <property type="entry name" value="LYSOSOMAL ACID LIPASE-RELATED"/>
    <property type="match status" value="1"/>
</dbReference>
<evidence type="ECO:0000313" key="5">
    <source>
        <dbReference type="RefSeq" id="XP_006029059.1"/>
    </source>
</evidence>
<dbReference type="FunFam" id="3.40.50.1820:FF:000012">
    <property type="entry name" value="Lipase"/>
    <property type="match status" value="1"/>
</dbReference>
<evidence type="ECO:0000256" key="1">
    <source>
        <dbReference type="ARBA" id="ARBA00010701"/>
    </source>
</evidence>
<gene>
    <name evidence="5" type="primary">LOC102373744</name>
</gene>
<feature type="chain" id="PRO_5010553559" evidence="2">
    <location>
        <begin position="19"/>
        <end position="302"/>
    </location>
</feature>
<dbReference type="SUPFAM" id="SSF53474">
    <property type="entry name" value="alpha/beta-Hydrolases"/>
    <property type="match status" value="1"/>
</dbReference>
<organism evidence="4 5">
    <name type="scientific">Alligator sinensis</name>
    <name type="common">Chinese alligator</name>
    <dbReference type="NCBI Taxonomy" id="38654"/>
    <lineage>
        <taxon>Eukaryota</taxon>
        <taxon>Metazoa</taxon>
        <taxon>Chordata</taxon>
        <taxon>Craniata</taxon>
        <taxon>Vertebrata</taxon>
        <taxon>Euteleostomi</taxon>
        <taxon>Archelosauria</taxon>
        <taxon>Archosauria</taxon>
        <taxon>Crocodylia</taxon>
        <taxon>Alligatoridae</taxon>
        <taxon>Alligatorinae</taxon>
        <taxon>Alligator</taxon>
    </lineage>
</organism>
<dbReference type="KEGG" id="asn:102373744"/>
<dbReference type="GO" id="GO:0006629">
    <property type="term" value="P:lipid metabolic process"/>
    <property type="evidence" value="ECO:0007669"/>
    <property type="project" value="InterPro"/>
</dbReference>
<dbReference type="STRING" id="38654.A0A1U7RTL4"/>
<keyword evidence="2" id="KW-0732">Signal</keyword>
<dbReference type="RefSeq" id="XP_006029059.1">
    <property type="nucleotide sequence ID" value="XM_006028997.3"/>
</dbReference>
<proteinExistence type="inferred from homology"/>
<dbReference type="InterPro" id="IPR029058">
    <property type="entry name" value="AB_hydrolase_fold"/>
</dbReference>
<dbReference type="InterPro" id="IPR006693">
    <property type="entry name" value="AB_hydrolase_lipase"/>
</dbReference>
<reference evidence="5" key="1">
    <citation type="submission" date="2025-08" db="UniProtKB">
        <authorList>
            <consortium name="RefSeq"/>
        </authorList>
    </citation>
    <scope>IDENTIFICATION</scope>
</reference>
<dbReference type="InParanoid" id="A0A1U7RTL4"/>
<dbReference type="GeneID" id="102373744"/>
<dbReference type="AlphaFoldDB" id="A0A1U7RTL4"/>
<name>A0A1U7RTL4_ALLSI</name>
<dbReference type="Gene3D" id="3.40.50.1820">
    <property type="entry name" value="alpha/beta hydrolase"/>
    <property type="match status" value="1"/>
</dbReference>
<sequence length="302" mass="34067">MWLFIITYLMYGIGKLEGSMSLIDVNPEVLMNISEIICYRGYPSEEYIIQTDDGYYLTINRIPHGIENPGNSGPKPIVLLQSGLVLEGSNWVANFPNHSLGFILANAGYDVWIGNTRGSTGAKKHDKYSDDQVEFSSYSFHEMAVYDLPAIINFILQTTGQKELYYVGFSQGTTLGFIAFSSMPELAQKIKMFFALAPITILQYGNTPTIRLLLLPHGLIKAIVGNKYFFNRPKIVNKIITQMCSCKIFHWLCSLVFSISGGFKSSLNKNRLDIYMSHFPDSTSVQNILHWGQTYQTGEFKN</sequence>
<dbReference type="OrthoDB" id="9974421at2759"/>
<evidence type="ECO:0000259" key="3">
    <source>
        <dbReference type="Pfam" id="PF04083"/>
    </source>
</evidence>
<comment type="similarity">
    <text evidence="1">Belongs to the AB hydrolase superfamily. Lipase family.</text>
</comment>